<feature type="transmembrane region" description="Helical" evidence="2">
    <location>
        <begin position="78"/>
        <end position="100"/>
    </location>
</feature>
<comment type="caution">
    <text evidence="4">The sequence shown here is derived from an EMBL/GenBank/DDBJ whole genome shotgun (WGS) entry which is preliminary data.</text>
</comment>
<gene>
    <name evidence="4" type="ORF">CCO02nite_16430</name>
</gene>
<evidence type="ECO:0000313" key="5">
    <source>
        <dbReference type="Proteomes" id="UP000321720"/>
    </source>
</evidence>
<feature type="domain" description="CAAX prenyl protease 2/Lysostaphin resistance protein A-like" evidence="3">
    <location>
        <begin position="191"/>
        <end position="272"/>
    </location>
</feature>
<protein>
    <recommendedName>
        <fullName evidence="3">CAAX prenyl protease 2/Lysostaphin resistance protein A-like domain-containing protein</fullName>
    </recommendedName>
</protein>
<feature type="region of interest" description="Disordered" evidence="1">
    <location>
        <begin position="1"/>
        <end position="29"/>
    </location>
</feature>
<sequence>MTTTTHPPRAGERTRPRADRRAAHRERQASADATFTAEFGQYRLRQILAIWAAAALPMGAMLWFVMPVLVVPRADFPGLVYLLLATGGLVWQGVVAFVVLRHEVRPFTWAALRRRLWLHRPTSPRTGRGSWWLLAWTFPVALALLAYDDLEPLRPLQDAFLRLFPALEAPEHALIENLADPRTVGQWWLLGVLAVLLVFNYLLGEELIFRGILLPKMRGVFGRWDVVANGVLFATYHLHLIWTLPLTLARDWVYAALMRRYRSSWMSTLLHAYDGVFLAVLFPLVIAGVVTS</sequence>
<evidence type="ECO:0000256" key="2">
    <source>
        <dbReference type="SAM" id="Phobius"/>
    </source>
</evidence>
<feature type="transmembrane region" description="Helical" evidence="2">
    <location>
        <begin position="224"/>
        <end position="248"/>
    </location>
</feature>
<organism evidence="4 5">
    <name type="scientific">Cellulomonas composti</name>
    <dbReference type="NCBI Taxonomy" id="266130"/>
    <lineage>
        <taxon>Bacteria</taxon>
        <taxon>Bacillati</taxon>
        <taxon>Actinomycetota</taxon>
        <taxon>Actinomycetes</taxon>
        <taxon>Micrococcales</taxon>
        <taxon>Cellulomonadaceae</taxon>
        <taxon>Cellulomonas</taxon>
    </lineage>
</organism>
<dbReference type="Pfam" id="PF02517">
    <property type="entry name" value="Rce1-like"/>
    <property type="match status" value="1"/>
</dbReference>
<feature type="compositionally biased region" description="Basic and acidic residues" evidence="1">
    <location>
        <begin position="9"/>
        <end position="29"/>
    </location>
</feature>
<feature type="transmembrane region" description="Helical" evidence="2">
    <location>
        <begin position="185"/>
        <end position="203"/>
    </location>
</feature>
<keyword evidence="2" id="KW-0812">Transmembrane</keyword>
<feature type="transmembrane region" description="Helical" evidence="2">
    <location>
        <begin position="129"/>
        <end position="147"/>
    </location>
</feature>
<dbReference type="GO" id="GO:0004175">
    <property type="term" value="F:endopeptidase activity"/>
    <property type="evidence" value="ECO:0007669"/>
    <property type="project" value="UniProtKB-ARBA"/>
</dbReference>
<feature type="transmembrane region" description="Helical" evidence="2">
    <location>
        <begin position="47"/>
        <end position="66"/>
    </location>
</feature>
<dbReference type="OrthoDB" id="3392646at2"/>
<feature type="transmembrane region" description="Helical" evidence="2">
    <location>
        <begin position="268"/>
        <end position="290"/>
    </location>
</feature>
<proteinExistence type="predicted"/>
<evidence type="ECO:0000256" key="1">
    <source>
        <dbReference type="SAM" id="MobiDB-lite"/>
    </source>
</evidence>
<name>A0A511JAG0_9CELL</name>
<evidence type="ECO:0000259" key="3">
    <source>
        <dbReference type="Pfam" id="PF02517"/>
    </source>
</evidence>
<evidence type="ECO:0000313" key="4">
    <source>
        <dbReference type="EMBL" id="GEL94985.1"/>
    </source>
</evidence>
<dbReference type="RefSeq" id="WP_146842646.1">
    <property type="nucleotide sequence ID" value="NZ_BJWG01000006.1"/>
</dbReference>
<keyword evidence="5" id="KW-1185">Reference proteome</keyword>
<keyword evidence="2" id="KW-0472">Membrane</keyword>
<keyword evidence="2" id="KW-1133">Transmembrane helix</keyword>
<dbReference type="Proteomes" id="UP000321720">
    <property type="component" value="Unassembled WGS sequence"/>
</dbReference>
<dbReference type="InterPro" id="IPR003675">
    <property type="entry name" value="Rce1/LyrA-like_dom"/>
</dbReference>
<reference evidence="4 5" key="1">
    <citation type="submission" date="2019-07" db="EMBL/GenBank/DDBJ databases">
        <title>Whole genome shotgun sequence of Cellulomonas composti NBRC 100758.</title>
        <authorList>
            <person name="Hosoyama A."/>
            <person name="Uohara A."/>
            <person name="Ohji S."/>
            <person name="Ichikawa N."/>
        </authorList>
    </citation>
    <scope>NUCLEOTIDE SEQUENCE [LARGE SCALE GENOMIC DNA]</scope>
    <source>
        <strain evidence="4 5">NBRC 100758</strain>
    </source>
</reference>
<dbReference type="AlphaFoldDB" id="A0A511JAG0"/>
<dbReference type="EMBL" id="BJWG01000006">
    <property type="protein sequence ID" value="GEL94985.1"/>
    <property type="molecule type" value="Genomic_DNA"/>
</dbReference>
<accession>A0A511JAG0</accession>
<dbReference type="GO" id="GO:0080120">
    <property type="term" value="P:CAAX-box protein maturation"/>
    <property type="evidence" value="ECO:0007669"/>
    <property type="project" value="UniProtKB-ARBA"/>
</dbReference>